<dbReference type="InterPro" id="IPR041468">
    <property type="entry name" value="HTH_ParB/Spo0J"/>
</dbReference>
<dbReference type="SUPFAM" id="SSF110849">
    <property type="entry name" value="ParB/Sulfiredoxin"/>
    <property type="match status" value="1"/>
</dbReference>
<name>A0A0G1N256_9BACT</name>
<dbReference type="FunFam" id="1.10.10.2830:FF:000001">
    <property type="entry name" value="Chromosome partitioning protein ParB"/>
    <property type="match status" value="1"/>
</dbReference>
<evidence type="ECO:0000256" key="4">
    <source>
        <dbReference type="SAM" id="MobiDB-lite"/>
    </source>
</evidence>
<comment type="similarity">
    <text evidence="1">Belongs to the ParB family.</text>
</comment>
<dbReference type="InterPro" id="IPR036086">
    <property type="entry name" value="ParB/Sulfiredoxin_sf"/>
</dbReference>
<evidence type="ECO:0000313" key="7">
    <source>
        <dbReference type="Proteomes" id="UP000034727"/>
    </source>
</evidence>
<dbReference type="InterPro" id="IPR003115">
    <property type="entry name" value="ParB_N"/>
</dbReference>
<accession>A0A0G1N256</accession>
<evidence type="ECO:0000256" key="1">
    <source>
        <dbReference type="ARBA" id="ARBA00006295"/>
    </source>
</evidence>
<dbReference type="CDD" id="cd16393">
    <property type="entry name" value="SPO0J_N"/>
    <property type="match status" value="1"/>
</dbReference>
<proteinExistence type="inferred from homology"/>
<feature type="region of interest" description="Disordered" evidence="4">
    <location>
        <begin position="1"/>
        <end position="48"/>
    </location>
</feature>
<evidence type="ECO:0000256" key="2">
    <source>
        <dbReference type="ARBA" id="ARBA00022829"/>
    </source>
</evidence>
<evidence type="ECO:0000256" key="3">
    <source>
        <dbReference type="ARBA" id="ARBA00023125"/>
    </source>
</evidence>
<dbReference type="InterPro" id="IPR004437">
    <property type="entry name" value="ParB/RepB/Spo0J"/>
</dbReference>
<dbReference type="Gene3D" id="3.90.1530.30">
    <property type="match status" value="1"/>
</dbReference>
<dbReference type="GO" id="GO:0045881">
    <property type="term" value="P:positive regulation of sporulation resulting in formation of a cellular spore"/>
    <property type="evidence" value="ECO:0007669"/>
    <property type="project" value="TreeGrafter"/>
</dbReference>
<keyword evidence="3" id="KW-0238">DNA-binding</keyword>
<dbReference type="PANTHER" id="PTHR33375:SF1">
    <property type="entry name" value="CHROMOSOME-PARTITIONING PROTEIN PARB-RELATED"/>
    <property type="match status" value="1"/>
</dbReference>
<dbReference type="GO" id="GO:0003677">
    <property type="term" value="F:DNA binding"/>
    <property type="evidence" value="ECO:0007669"/>
    <property type="project" value="UniProtKB-KW"/>
</dbReference>
<comment type="caution">
    <text evidence="6">The sequence shown here is derived from an EMBL/GenBank/DDBJ whole genome shotgun (WGS) entry which is preliminary data.</text>
</comment>
<dbReference type="InterPro" id="IPR050336">
    <property type="entry name" value="Chromosome_partition/occlusion"/>
</dbReference>
<dbReference type="AlphaFoldDB" id="A0A0G1N256"/>
<dbReference type="Gene3D" id="1.10.10.2830">
    <property type="match status" value="1"/>
</dbReference>
<dbReference type="FunFam" id="3.90.1530.30:FF:000001">
    <property type="entry name" value="Chromosome partitioning protein ParB"/>
    <property type="match status" value="1"/>
</dbReference>
<dbReference type="SMART" id="SM00470">
    <property type="entry name" value="ParB"/>
    <property type="match status" value="1"/>
</dbReference>
<keyword evidence="2" id="KW-0159">Chromosome partition</keyword>
<feature type="compositionally biased region" description="Basic and acidic residues" evidence="4">
    <location>
        <begin position="39"/>
        <end position="48"/>
    </location>
</feature>
<dbReference type="EMBL" id="LCLJ01000025">
    <property type="protein sequence ID" value="KKU14422.1"/>
    <property type="molecule type" value="Genomic_DNA"/>
</dbReference>
<dbReference type="Pfam" id="PF17762">
    <property type="entry name" value="HTH_ParB"/>
    <property type="match status" value="1"/>
</dbReference>
<dbReference type="GO" id="GO:0005694">
    <property type="term" value="C:chromosome"/>
    <property type="evidence" value="ECO:0007669"/>
    <property type="project" value="TreeGrafter"/>
</dbReference>
<dbReference type="Proteomes" id="UP000034727">
    <property type="component" value="Unassembled WGS sequence"/>
</dbReference>
<gene>
    <name evidence="6" type="ORF">UX22_C0025G0004</name>
</gene>
<dbReference type="SUPFAM" id="SSF109709">
    <property type="entry name" value="KorB DNA-binding domain-like"/>
    <property type="match status" value="1"/>
</dbReference>
<dbReference type="Pfam" id="PF02195">
    <property type="entry name" value="ParB_N"/>
    <property type="match status" value="1"/>
</dbReference>
<evidence type="ECO:0000259" key="5">
    <source>
        <dbReference type="SMART" id="SM00470"/>
    </source>
</evidence>
<protein>
    <submittedName>
        <fullName evidence="6">ParB-like protein partition protein</fullName>
    </submittedName>
</protein>
<sequence>MIPPKGNGSEPAEIVSRDEPRFSRGAAPEEPSAPQENNSKYEARGGERDRSEAIFHIEIEKIKTNPYQPRREFSDIELRELAHSIQEFGIIQPIIVSKVVRETSGGTDVEYQLVAGERRLRAAKIAGLERIPAIIKKVSSGKMGLELALIENIQRKDLNALEAAKAYARLQDEFGLTQREIASRVGKSREAIANALRLLNLPSEIQSALMDGRISESHARALLSLSDIEAQRQAFLKIINEKSSVKALKENSSFSASPESGEQRFWEKKLEDKFQTSVKIISGGGKGKVLLPFYSNEEMRALIDKLLGSDAA</sequence>
<organism evidence="6 7">
    <name type="scientific">Candidatus Jorgensenbacteria bacterium GW2011_GWA2_45_9</name>
    <dbReference type="NCBI Taxonomy" id="1618663"/>
    <lineage>
        <taxon>Bacteria</taxon>
        <taxon>Candidatus Joergenseniibacteriota</taxon>
    </lineage>
</organism>
<dbReference type="GO" id="GO:0007059">
    <property type="term" value="P:chromosome segregation"/>
    <property type="evidence" value="ECO:0007669"/>
    <property type="project" value="UniProtKB-KW"/>
</dbReference>
<feature type="domain" description="ParB-like N-terminal" evidence="5">
    <location>
        <begin position="55"/>
        <end position="153"/>
    </location>
</feature>
<evidence type="ECO:0000313" key="6">
    <source>
        <dbReference type="EMBL" id="KKU14422.1"/>
    </source>
</evidence>
<dbReference type="NCBIfam" id="TIGR00180">
    <property type="entry name" value="parB_part"/>
    <property type="match status" value="1"/>
</dbReference>
<dbReference type="PANTHER" id="PTHR33375">
    <property type="entry name" value="CHROMOSOME-PARTITIONING PROTEIN PARB-RELATED"/>
    <property type="match status" value="1"/>
</dbReference>
<reference evidence="6 7" key="1">
    <citation type="journal article" date="2015" name="Nature">
        <title>rRNA introns, odd ribosomes, and small enigmatic genomes across a large radiation of phyla.</title>
        <authorList>
            <person name="Brown C.T."/>
            <person name="Hug L.A."/>
            <person name="Thomas B.C."/>
            <person name="Sharon I."/>
            <person name="Castelle C.J."/>
            <person name="Singh A."/>
            <person name="Wilkins M.J."/>
            <person name="Williams K.H."/>
            <person name="Banfield J.F."/>
        </authorList>
    </citation>
    <scope>NUCLEOTIDE SEQUENCE [LARGE SCALE GENOMIC DNA]</scope>
</reference>